<proteinExistence type="predicted"/>
<dbReference type="CDD" id="cd22554">
    <property type="entry name" value="Slr4-like"/>
    <property type="match status" value="1"/>
</dbReference>
<feature type="signal peptide" evidence="1">
    <location>
        <begin position="1"/>
        <end position="23"/>
    </location>
</feature>
<keyword evidence="1" id="KW-0732">Signal</keyword>
<protein>
    <submittedName>
        <fullName evidence="2">Uncharacterized protein</fullName>
    </submittedName>
</protein>
<dbReference type="Proteomes" id="UP000258102">
    <property type="component" value="Chromosome 1"/>
</dbReference>
<evidence type="ECO:0000313" key="3">
    <source>
        <dbReference type="Proteomes" id="UP000258102"/>
    </source>
</evidence>
<organism evidence="2 3">
    <name type="scientific">Pseudoalteromonas piscicida</name>
    <dbReference type="NCBI Taxonomy" id="43662"/>
    <lineage>
        <taxon>Bacteria</taxon>
        <taxon>Pseudomonadati</taxon>
        <taxon>Pseudomonadota</taxon>
        <taxon>Gammaproteobacteria</taxon>
        <taxon>Alteromonadales</taxon>
        <taxon>Pseudoalteromonadaceae</taxon>
        <taxon>Pseudoalteromonas</taxon>
    </lineage>
</organism>
<evidence type="ECO:0000256" key="1">
    <source>
        <dbReference type="SAM" id="SignalP"/>
    </source>
</evidence>
<name>A0AAD0RF74_PSEO7</name>
<gene>
    <name evidence="2" type="ORF">D0511_03040</name>
</gene>
<dbReference type="EMBL" id="CP031761">
    <property type="protein sequence ID" value="AXR01156.1"/>
    <property type="molecule type" value="Genomic_DNA"/>
</dbReference>
<evidence type="ECO:0000313" key="2">
    <source>
        <dbReference type="EMBL" id="AXR01156.1"/>
    </source>
</evidence>
<dbReference type="InterPro" id="IPR045689">
    <property type="entry name" value="Slr4"/>
</dbReference>
<dbReference type="AlphaFoldDB" id="A0AAD0RF74"/>
<accession>A0AAD0RF74</accession>
<sequence length="433" mass="44432">MENMFKKSLLALALAGVATSASAVQTTVTEKTIGVEGVAAAAKGLTLDAKNDIKLTLGAEYTAGDIIKITAAGGTFADTEEYTLVADETAGAQDDVTFGLLNSTDSVLTFRVTNVEDNGAGTAGTKGGVYSLTAGAGADAAVAFKVTSIANEGKVTLTSKAETAQGISIDTTKNDTDTVFLGANQFKLEITEGKGTIDVAEMRKKFADGTYSDASLAFTVTAVEAGAVTNDGYEVVITGDFAGVDKVTVGAKEATIATDKSSAKAVVDGAALATGNVAVAFTLPADDAKKSALTAQTFTADVNLIDADDKAVLALANDSAVATWKLNGDTEFVEIMPFTDAYSRYITVTNNGTVEGDISVELYFNGKMVAAKKVGTAGKHAVNNITAAVDALAKENEVTGVAGIRVTTNAPEANIEVSALYYNKEVQDHVKVN</sequence>
<feature type="chain" id="PRO_5041917065" evidence="1">
    <location>
        <begin position="24"/>
        <end position="433"/>
    </location>
</feature>
<dbReference type="Pfam" id="PF19526">
    <property type="entry name" value="Slr4"/>
    <property type="match status" value="1"/>
</dbReference>
<reference evidence="2 3" key="1">
    <citation type="submission" date="2018-08" db="EMBL/GenBank/DDBJ databases">
        <title>Whole Genome Sequences of Two Pseudoalteromonas piscicida Strains, DE1-A and DE2-A, which Exhibit Strong Antibacterial Activity against Vibrio vulnificus.</title>
        <authorList>
            <person name="Richards G.P."/>
            <person name="Needleman D.S."/>
            <person name="Watson M.A."/>
            <person name="Polson S.W."/>
        </authorList>
    </citation>
    <scope>NUCLEOTIDE SEQUENCE [LARGE SCALE GENOMIC DNA]</scope>
    <source>
        <strain evidence="2 3">DE2-A</strain>
    </source>
</reference>